<dbReference type="PANTHER" id="PTHR12883">
    <property type="entry name" value="ADIPOCYTE-SPECIFIC PROTEIN 4-RELATED"/>
    <property type="match status" value="1"/>
</dbReference>
<dbReference type="InterPro" id="IPR012879">
    <property type="entry name" value="CCDC47"/>
</dbReference>
<evidence type="ECO:0008006" key="8">
    <source>
        <dbReference type="Google" id="ProtNLM"/>
    </source>
</evidence>
<organism evidence="6 7">
    <name type="scientific">Apodospora peruviana</name>
    <dbReference type="NCBI Taxonomy" id="516989"/>
    <lineage>
        <taxon>Eukaryota</taxon>
        <taxon>Fungi</taxon>
        <taxon>Dikarya</taxon>
        <taxon>Ascomycota</taxon>
        <taxon>Pezizomycotina</taxon>
        <taxon>Sordariomycetes</taxon>
        <taxon>Sordariomycetidae</taxon>
        <taxon>Sordariales</taxon>
        <taxon>Lasiosphaeriaceae</taxon>
        <taxon>Apodospora</taxon>
    </lineage>
</organism>
<evidence type="ECO:0000256" key="1">
    <source>
        <dbReference type="ARBA" id="ARBA00004167"/>
    </source>
</evidence>
<dbReference type="Pfam" id="PF07946">
    <property type="entry name" value="CCDC47"/>
    <property type="match status" value="1"/>
</dbReference>
<comment type="subcellular location">
    <subcellularLocation>
        <location evidence="1">Membrane</location>
        <topology evidence="1">Single-pass membrane protein</topology>
    </subcellularLocation>
</comment>
<sequence length="450" mass="49973">MANVLNNLFGGGKPSPDPVAASAGDSDFGDFAEGADPSPIPDVTPLTQTLTGAQPAHTLRPYTKWYNVHERYTLADFKIEGVILGCMAVVLLMHLFGARLNRYKAKKWIHANAAPLASEFALVGYSGVPVGLADKSGDELVQALADANAQKGDAVLKEKSLFEFATYATGRVNVAFLDVKLTLKKRFNPLTTFVETVLGFFFDSFGGPEDVLEAILYPFDGKEALTVPGLPGAAELRAKDSKSAYDGFVWALVHKECMKQVRDDRYDVSLTFTKDNPKLPSWLTVMTESAEITELMLTPEVIEAAKAAGDSFEYLIVSDQPLEKPTTIDETAPRKRIFLKYRLPSDNTYDNLVPIFKYFLRVTDLLVAGARFRPEVLRKVRAVREDAIKQIQKASEDEKNEERAAAREKARKAKRDAELKALDAKAQKKFLEKEREKEMRKGQKKQTARA</sequence>
<keyword evidence="7" id="KW-1185">Reference proteome</keyword>
<dbReference type="PANTHER" id="PTHR12883:SF0">
    <property type="entry name" value="PAT COMPLEX SUBUNIT CCDC47"/>
    <property type="match status" value="1"/>
</dbReference>
<feature type="region of interest" description="Disordered" evidence="5">
    <location>
        <begin position="393"/>
        <end position="450"/>
    </location>
</feature>
<dbReference type="GO" id="GO:0005783">
    <property type="term" value="C:endoplasmic reticulum"/>
    <property type="evidence" value="ECO:0007669"/>
    <property type="project" value="InterPro"/>
</dbReference>
<comment type="caution">
    <text evidence="6">The sequence shown here is derived from an EMBL/GenBank/DDBJ whole genome shotgun (WGS) entry which is preliminary data.</text>
</comment>
<name>A0AAE0IBQ1_9PEZI</name>
<accession>A0AAE0IBQ1</accession>
<dbReference type="AlphaFoldDB" id="A0AAE0IBQ1"/>
<keyword evidence="2" id="KW-0812">Transmembrane</keyword>
<protein>
    <recommendedName>
        <fullName evidence="8">DUF1682 domain protein</fullName>
    </recommendedName>
</protein>
<dbReference type="GO" id="GO:0016020">
    <property type="term" value="C:membrane"/>
    <property type="evidence" value="ECO:0007669"/>
    <property type="project" value="UniProtKB-SubCell"/>
</dbReference>
<evidence type="ECO:0000313" key="6">
    <source>
        <dbReference type="EMBL" id="KAK3322150.1"/>
    </source>
</evidence>
<dbReference type="EMBL" id="JAUEDM010000003">
    <property type="protein sequence ID" value="KAK3322150.1"/>
    <property type="molecule type" value="Genomic_DNA"/>
</dbReference>
<dbReference type="Proteomes" id="UP001283341">
    <property type="component" value="Unassembled WGS sequence"/>
</dbReference>
<evidence type="ECO:0000313" key="7">
    <source>
        <dbReference type="Proteomes" id="UP001283341"/>
    </source>
</evidence>
<feature type="compositionally biased region" description="Basic and acidic residues" evidence="5">
    <location>
        <begin position="415"/>
        <end position="441"/>
    </location>
</feature>
<evidence type="ECO:0000256" key="4">
    <source>
        <dbReference type="ARBA" id="ARBA00023136"/>
    </source>
</evidence>
<feature type="compositionally biased region" description="Basic and acidic residues" evidence="5">
    <location>
        <begin position="393"/>
        <end position="408"/>
    </location>
</feature>
<dbReference type="GO" id="GO:0005509">
    <property type="term" value="F:calcium ion binding"/>
    <property type="evidence" value="ECO:0007669"/>
    <property type="project" value="InterPro"/>
</dbReference>
<reference evidence="6" key="2">
    <citation type="submission" date="2023-06" db="EMBL/GenBank/DDBJ databases">
        <authorList>
            <consortium name="Lawrence Berkeley National Laboratory"/>
            <person name="Haridas S."/>
            <person name="Hensen N."/>
            <person name="Bonometti L."/>
            <person name="Westerberg I."/>
            <person name="Brannstrom I.O."/>
            <person name="Guillou S."/>
            <person name="Cros-Aarteil S."/>
            <person name="Calhoun S."/>
            <person name="Kuo A."/>
            <person name="Mondo S."/>
            <person name="Pangilinan J."/>
            <person name="Riley R."/>
            <person name="Labutti K."/>
            <person name="Andreopoulos B."/>
            <person name="Lipzen A."/>
            <person name="Chen C."/>
            <person name="Yanf M."/>
            <person name="Daum C."/>
            <person name="Ng V."/>
            <person name="Clum A."/>
            <person name="Steindorff A."/>
            <person name="Ohm R."/>
            <person name="Martin F."/>
            <person name="Silar P."/>
            <person name="Natvig D."/>
            <person name="Lalanne C."/>
            <person name="Gautier V."/>
            <person name="Ament-Velasquez S.L."/>
            <person name="Kruys A."/>
            <person name="Hutchinson M.I."/>
            <person name="Powell A.J."/>
            <person name="Barry K."/>
            <person name="Miller A.N."/>
            <person name="Grigoriev I.V."/>
            <person name="Debuchy R."/>
            <person name="Gladieux P."/>
            <person name="Thoren M.H."/>
            <person name="Johannesson H."/>
        </authorList>
    </citation>
    <scope>NUCLEOTIDE SEQUENCE</scope>
    <source>
        <strain evidence="6">CBS 118394</strain>
    </source>
</reference>
<dbReference type="GO" id="GO:0032469">
    <property type="term" value="P:endoplasmic reticulum calcium ion homeostasis"/>
    <property type="evidence" value="ECO:0007669"/>
    <property type="project" value="InterPro"/>
</dbReference>
<evidence type="ECO:0000256" key="2">
    <source>
        <dbReference type="ARBA" id="ARBA00022692"/>
    </source>
</evidence>
<keyword evidence="3" id="KW-1133">Transmembrane helix</keyword>
<proteinExistence type="predicted"/>
<gene>
    <name evidence="6" type="ORF">B0H66DRAFT_553520</name>
</gene>
<evidence type="ECO:0000256" key="3">
    <source>
        <dbReference type="ARBA" id="ARBA00022989"/>
    </source>
</evidence>
<reference evidence="6" key="1">
    <citation type="journal article" date="2023" name="Mol. Phylogenet. Evol.">
        <title>Genome-scale phylogeny and comparative genomics of the fungal order Sordariales.</title>
        <authorList>
            <person name="Hensen N."/>
            <person name="Bonometti L."/>
            <person name="Westerberg I."/>
            <person name="Brannstrom I.O."/>
            <person name="Guillou S."/>
            <person name="Cros-Aarteil S."/>
            <person name="Calhoun S."/>
            <person name="Haridas S."/>
            <person name="Kuo A."/>
            <person name="Mondo S."/>
            <person name="Pangilinan J."/>
            <person name="Riley R."/>
            <person name="LaButti K."/>
            <person name="Andreopoulos B."/>
            <person name="Lipzen A."/>
            <person name="Chen C."/>
            <person name="Yan M."/>
            <person name="Daum C."/>
            <person name="Ng V."/>
            <person name="Clum A."/>
            <person name="Steindorff A."/>
            <person name="Ohm R.A."/>
            <person name="Martin F."/>
            <person name="Silar P."/>
            <person name="Natvig D.O."/>
            <person name="Lalanne C."/>
            <person name="Gautier V."/>
            <person name="Ament-Velasquez S.L."/>
            <person name="Kruys A."/>
            <person name="Hutchinson M.I."/>
            <person name="Powell A.J."/>
            <person name="Barry K."/>
            <person name="Miller A.N."/>
            <person name="Grigoriev I.V."/>
            <person name="Debuchy R."/>
            <person name="Gladieux P."/>
            <person name="Hiltunen Thoren M."/>
            <person name="Johannesson H."/>
        </authorList>
    </citation>
    <scope>NUCLEOTIDE SEQUENCE</scope>
    <source>
        <strain evidence="6">CBS 118394</strain>
    </source>
</reference>
<keyword evidence="4" id="KW-0472">Membrane</keyword>
<evidence type="ECO:0000256" key="5">
    <source>
        <dbReference type="SAM" id="MobiDB-lite"/>
    </source>
</evidence>